<feature type="region of interest" description="Disordered" evidence="1">
    <location>
        <begin position="288"/>
        <end position="308"/>
    </location>
</feature>
<evidence type="ECO:0000313" key="2">
    <source>
        <dbReference type="EMBL" id="OAM88060.1"/>
    </source>
</evidence>
<comment type="caution">
    <text evidence="2">The sequence shown here is derived from an EMBL/GenBank/DDBJ whole genome shotgun (WGS) entry which is preliminary data.</text>
</comment>
<evidence type="ECO:0000313" key="3">
    <source>
        <dbReference type="Proteomes" id="UP000078486"/>
    </source>
</evidence>
<accession>A0A178IDK6</accession>
<dbReference type="EMBL" id="LRRQ01000149">
    <property type="protein sequence ID" value="OAM88060.1"/>
    <property type="molecule type" value="Genomic_DNA"/>
</dbReference>
<sequence>MSASAAERQVTTAAHDHVLTNINCWSPDGRWLAYDTRSEGGAKFDGASIEIVDTQEGRVRVLYRSRDGAGCGVVTFHPVIASVVFILGPANPTADWSYGASRRRGVIVDGGRPGRIRAMDAMNYAPPFTPGALRGGSHVHVYSPDGQWLSFTYDDEILSRLDEAEEKAKGQGSAPAASGAVPVEHDRNQRNVAVAAPLAPVHVARSHPRNHDGGFFCAVVTRTVNDPRPGSDEISRAFEEGWLGENGYVRVDGRRQRRALAFQGLVTAAGGSRHAEVFVVDIPDDITRPGDAPLEGTATRRPAPPAGTAQRRLTFTDARKFPGAAAAPRHWLRSSPDGTQIAFLMKGDAGGTQLWTISPNGGEPRQVTRLPHDIASAFSWNRDGTRIAAVIDGSVCVIDTASGDAARLTPRRDPSDAPSELACVFSPDGAQIAYLRRMVSQGNGYNQIFTVRVPVQTPFPNL</sequence>
<organism evidence="2 3">
    <name type="scientific">Termitidicoccus mucosus</name>
    <dbReference type="NCBI Taxonomy" id="1184151"/>
    <lineage>
        <taxon>Bacteria</taxon>
        <taxon>Pseudomonadati</taxon>
        <taxon>Verrucomicrobiota</taxon>
        <taxon>Opitutia</taxon>
        <taxon>Opitutales</taxon>
        <taxon>Opitutaceae</taxon>
        <taxon>Termitidicoccus</taxon>
    </lineage>
</organism>
<name>A0A178IDK6_9BACT</name>
<gene>
    <name evidence="2" type="ORF">AW736_21245</name>
</gene>
<reference evidence="2 3" key="1">
    <citation type="submission" date="2016-01" db="EMBL/GenBank/DDBJ databases">
        <title>High potential of lignocellulose degradation of a new Verrucomicrobia species.</title>
        <authorList>
            <person name="Wang Y."/>
            <person name="Shi Y."/>
            <person name="Qiu Z."/>
            <person name="Liu S."/>
            <person name="Yang H."/>
        </authorList>
    </citation>
    <scope>NUCLEOTIDE SEQUENCE [LARGE SCALE GENOMIC DNA]</scope>
    <source>
        <strain evidence="2 3">TSB47</strain>
    </source>
</reference>
<proteinExistence type="predicted"/>
<evidence type="ECO:0008006" key="4">
    <source>
        <dbReference type="Google" id="ProtNLM"/>
    </source>
</evidence>
<dbReference type="Gene3D" id="2.120.10.30">
    <property type="entry name" value="TolB, C-terminal domain"/>
    <property type="match status" value="2"/>
</dbReference>
<protein>
    <recommendedName>
        <fullName evidence="4">Biopolymer transporter Tol</fullName>
    </recommendedName>
</protein>
<dbReference type="SUPFAM" id="SSF82171">
    <property type="entry name" value="DPP6 N-terminal domain-like"/>
    <property type="match status" value="1"/>
</dbReference>
<dbReference type="AlphaFoldDB" id="A0A178IDK6"/>
<dbReference type="RefSeq" id="WP_068772396.1">
    <property type="nucleotide sequence ID" value="NZ_CP109796.1"/>
</dbReference>
<feature type="compositionally biased region" description="Low complexity" evidence="1">
    <location>
        <begin position="296"/>
        <end position="308"/>
    </location>
</feature>
<dbReference type="Pfam" id="PF12566">
    <property type="entry name" value="DUF3748"/>
    <property type="match status" value="1"/>
</dbReference>
<evidence type="ECO:0000256" key="1">
    <source>
        <dbReference type="SAM" id="MobiDB-lite"/>
    </source>
</evidence>
<dbReference type="STRING" id="1184151.AW736_21245"/>
<dbReference type="Proteomes" id="UP000078486">
    <property type="component" value="Unassembled WGS sequence"/>
</dbReference>
<dbReference type="InterPro" id="IPR011042">
    <property type="entry name" value="6-blade_b-propeller_TolB-like"/>
</dbReference>
<keyword evidence="3" id="KW-1185">Reference proteome</keyword>
<dbReference type="InterPro" id="IPR022223">
    <property type="entry name" value="DUF3748"/>
</dbReference>